<dbReference type="SUPFAM" id="SSF53098">
    <property type="entry name" value="Ribonuclease H-like"/>
    <property type="match status" value="1"/>
</dbReference>
<feature type="region of interest" description="Disordered" evidence="2">
    <location>
        <begin position="482"/>
        <end position="501"/>
    </location>
</feature>
<dbReference type="Pfam" id="PF22483">
    <property type="entry name" value="Mu-transpos_C_2"/>
    <property type="match status" value="1"/>
</dbReference>
<dbReference type="PROSITE" id="PS50994">
    <property type="entry name" value="INTEGRASE"/>
    <property type="match status" value="1"/>
</dbReference>
<evidence type="ECO:0000313" key="5">
    <source>
        <dbReference type="Proteomes" id="UP001144280"/>
    </source>
</evidence>
<protein>
    <recommendedName>
        <fullName evidence="3">Integrase catalytic domain-containing protein</fullName>
    </recommendedName>
</protein>
<dbReference type="PANTHER" id="PTHR35004:SF8">
    <property type="entry name" value="TRANSPOSASE RV3428C-RELATED"/>
    <property type="match status" value="1"/>
</dbReference>
<gene>
    <name evidence="4" type="ORF">Pa4123_92240</name>
</gene>
<sequence>MVDVTEIFIHWYAGRSISEVSVSLGVDRKTIRKYLAPAVAAGMAPGGPAMTAQEWAALVTAWFPQLADTRLRQVTWPQIAVHHEYIADQLKLGVTQATIHQRLRDEHGLTASVASLKRYVAANLPEEVRRDQVVVLRDEADVAPGGEAQIDYGHLGHWVDPATGKRRRVWAFAMVLACSRHMFVRPVLTMDQRAWTEAHVEAFGFFGGVPRRLVPDNLRTGVDKPDLYDPRINRSYAELAEHYGVLVDPARAGKPRDKARIERPMPYIRDSFWRGRQFTSVAEMQAAAVVWCVEVAGRRACRPLSGAAPGSVFAAVEAEALQPLPGRAFVLATWSTAMVGPDIHAKVGKTIYSVPWRFIGQRVDARETPTVVQIFHKGQLIATHGRKPSGKQTDFGHYPPEKIAFRMRTPTWCRTRADEIGPGCRKVIDGLLEINALFRLRAAQGVLGLANKYDADRLEAACGKAVAVGDPSYRTVKGILAAGAETDPPPPSAGDGGAAAHLHGPSQLFANVIPLSTMNHTLETDTTTTNAHHSGHGDDEQPQPGTAVLA</sequence>
<comment type="similarity">
    <text evidence="1">Belongs to the transposase IS21/IS408/IS1162 family.</text>
</comment>
<dbReference type="NCBIfam" id="NF033546">
    <property type="entry name" value="transpos_IS21"/>
    <property type="match status" value="1"/>
</dbReference>
<accession>A0ABQ5RC11</accession>
<organism evidence="4 5">
    <name type="scientific">Phytohabitans aurantiacus</name>
    <dbReference type="NCBI Taxonomy" id="3016789"/>
    <lineage>
        <taxon>Bacteria</taxon>
        <taxon>Bacillati</taxon>
        <taxon>Actinomycetota</taxon>
        <taxon>Actinomycetes</taxon>
        <taxon>Micromonosporales</taxon>
        <taxon>Micromonosporaceae</taxon>
    </lineage>
</organism>
<feature type="region of interest" description="Disordered" evidence="2">
    <location>
        <begin position="526"/>
        <end position="550"/>
    </location>
</feature>
<dbReference type="EMBL" id="BSDI01000117">
    <property type="protein sequence ID" value="GLI03943.1"/>
    <property type="molecule type" value="Genomic_DNA"/>
</dbReference>
<dbReference type="InterPro" id="IPR054353">
    <property type="entry name" value="IstA-like_C"/>
</dbReference>
<keyword evidence="5" id="KW-1185">Reference proteome</keyword>
<dbReference type="InterPro" id="IPR012337">
    <property type="entry name" value="RNaseH-like_sf"/>
</dbReference>
<evidence type="ECO:0000256" key="1">
    <source>
        <dbReference type="ARBA" id="ARBA00009277"/>
    </source>
</evidence>
<dbReference type="Gene3D" id="3.30.420.10">
    <property type="entry name" value="Ribonuclease H-like superfamily/Ribonuclease H"/>
    <property type="match status" value="1"/>
</dbReference>
<dbReference type="Pfam" id="PF00665">
    <property type="entry name" value="rve"/>
    <property type="match status" value="1"/>
</dbReference>
<comment type="caution">
    <text evidence="4">The sequence shown here is derived from an EMBL/GenBank/DDBJ whole genome shotgun (WGS) entry which is preliminary data.</text>
</comment>
<evidence type="ECO:0000259" key="3">
    <source>
        <dbReference type="PROSITE" id="PS50994"/>
    </source>
</evidence>
<evidence type="ECO:0000313" key="4">
    <source>
        <dbReference type="EMBL" id="GLI03943.1"/>
    </source>
</evidence>
<proteinExistence type="inferred from homology"/>
<reference evidence="4" key="1">
    <citation type="submission" date="2022-12" db="EMBL/GenBank/DDBJ databases">
        <title>New Phytohabitans aurantiacus sp. RD004123 nov., an actinomycete isolated from soil.</title>
        <authorList>
            <person name="Triningsih D.W."/>
            <person name="Harunari E."/>
            <person name="Igarashi Y."/>
        </authorList>
    </citation>
    <scope>NUCLEOTIDE SEQUENCE</scope>
    <source>
        <strain evidence="4">RD004123</strain>
    </source>
</reference>
<dbReference type="InterPro" id="IPR001584">
    <property type="entry name" value="Integrase_cat-core"/>
</dbReference>
<name>A0ABQ5RC11_9ACTN</name>
<evidence type="ECO:0000256" key="2">
    <source>
        <dbReference type="SAM" id="MobiDB-lite"/>
    </source>
</evidence>
<dbReference type="InterPro" id="IPR036397">
    <property type="entry name" value="RNaseH_sf"/>
</dbReference>
<dbReference type="PANTHER" id="PTHR35004">
    <property type="entry name" value="TRANSPOSASE RV3428C-RELATED"/>
    <property type="match status" value="1"/>
</dbReference>
<feature type="domain" description="Integrase catalytic" evidence="3">
    <location>
        <begin position="140"/>
        <end position="317"/>
    </location>
</feature>
<dbReference type="Proteomes" id="UP001144280">
    <property type="component" value="Unassembled WGS sequence"/>
</dbReference>